<dbReference type="InParanoid" id="A0A0D0DEP7"/>
<organism evidence="1 2">
    <name type="scientific">Paxillus rubicundulus Ve08.2h10</name>
    <dbReference type="NCBI Taxonomy" id="930991"/>
    <lineage>
        <taxon>Eukaryota</taxon>
        <taxon>Fungi</taxon>
        <taxon>Dikarya</taxon>
        <taxon>Basidiomycota</taxon>
        <taxon>Agaricomycotina</taxon>
        <taxon>Agaricomycetes</taxon>
        <taxon>Agaricomycetidae</taxon>
        <taxon>Boletales</taxon>
        <taxon>Paxilineae</taxon>
        <taxon>Paxillaceae</taxon>
        <taxon>Paxillus</taxon>
    </lineage>
</organism>
<sequence>LSEAALITDEHGTILVWYLPGALSETLQVGLLRQSLGEYAGRQPWQMRDSHFWDNVELKGCINLSLAWFQQGRNVSTRTLP</sequence>
<dbReference type="HOGENOM" id="CLU_039070_5_2_1"/>
<feature type="non-terminal residue" evidence="1">
    <location>
        <position position="1"/>
    </location>
</feature>
<evidence type="ECO:0000313" key="1">
    <source>
        <dbReference type="EMBL" id="KIK79394.1"/>
    </source>
</evidence>
<proteinExistence type="predicted"/>
<name>A0A0D0DEP7_9AGAM</name>
<protein>
    <submittedName>
        <fullName evidence="1">Uncharacterized protein</fullName>
    </submittedName>
</protein>
<dbReference type="OrthoDB" id="2671430at2759"/>
<reference evidence="1 2" key="1">
    <citation type="submission" date="2014-04" db="EMBL/GenBank/DDBJ databases">
        <authorList>
            <consortium name="DOE Joint Genome Institute"/>
            <person name="Kuo A."/>
            <person name="Kohler A."/>
            <person name="Jargeat P."/>
            <person name="Nagy L.G."/>
            <person name="Floudas D."/>
            <person name="Copeland A."/>
            <person name="Barry K.W."/>
            <person name="Cichocki N."/>
            <person name="Veneault-Fourrey C."/>
            <person name="LaButti K."/>
            <person name="Lindquist E.A."/>
            <person name="Lipzen A."/>
            <person name="Lundell T."/>
            <person name="Morin E."/>
            <person name="Murat C."/>
            <person name="Sun H."/>
            <person name="Tunlid A."/>
            <person name="Henrissat B."/>
            <person name="Grigoriev I.V."/>
            <person name="Hibbett D.S."/>
            <person name="Martin F."/>
            <person name="Nordberg H.P."/>
            <person name="Cantor M.N."/>
            <person name="Hua S.X."/>
        </authorList>
    </citation>
    <scope>NUCLEOTIDE SEQUENCE [LARGE SCALE GENOMIC DNA]</scope>
    <source>
        <strain evidence="1 2">Ve08.2h10</strain>
    </source>
</reference>
<dbReference type="EMBL" id="KN826293">
    <property type="protein sequence ID" value="KIK79394.1"/>
    <property type="molecule type" value="Genomic_DNA"/>
</dbReference>
<evidence type="ECO:0000313" key="2">
    <source>
        <dbReference type="Proteomes" id="UP000054538"/>
    </source>
</evidence>
<reference evidence="2" key="2">
    <citation type="submission" date="2015-01" db="EMBL/GenBank/DDBJ databases">
        <title>Evolutionary Origins and Diversification of the Mycorrhizal Mutualists.</title>
        <authorList>
            <consortium name="DOE Joint Genome Institute"/>
            <consortium name="Mycorrhizal Genomics Consortium"/>
            <person name="Kohler A."/>
            <person name="Kuo A."/>
            <person name="Nagy L.G."/>
            <person name="Floudas D."/>
            <person name="Copeland A."/>
            <person name="Barry K.W."/>
            <person name="Cichocki N."/>
            <person name="Veneault-Fourrey C."/>
            <person name="LaButti K."/>
            <person name="Lindquist E.A."/>
            <person name="Lipzen A."/>
            <person name="Lundell T."/>
            <person name="Morin E."/>
            <person name="Murat C."/>
            <person name="Riley R."/>
            <person name="Ohm R."/>
            <person name="Sun H."/>
            <person name="Tunlid A."/>
            <person name="Henrissat B."/>
            <person name="Grigoriev I.V."/>
            <person name="Hibbett D.S."/>
            <person name="Martin F."/>
        </authorList>
    </citation>
    <scope>NUCLEOTIDE SEQUENCE [LARGE SCALE GENOMIC DNA]</scope>
    <source>
        <strain evidence="2">Ve08.2h10</strain>
    </source>
</reference>
<gene>
    <name evidence="1" type="ORF">PAXRUDRAFT_77710</name>
</gene>
<accession>A0A0D0DEP7</accession>
<dbReference type="AlphaFoldDB" id="A0A0D0DEP7"/>
<feature type="non-terminal residue" evidence="1">
    <location>
        <position position="81"/>
    </location>
</feature>
<dbReference type="Proteomes" id="UP000054538">
    <property type="component" value="Unassembled WGS sequence"/>
</dbReference>
<keyword evidence="2" id="KW-1185">Reference proteome</keyword>